<dbReference type="GO" id="GO:0000287">
    <property type="term" value="F:magnesium ion binding"/>
    <property type="evidence" value="ECO:0007669"/>
    <property type="project" value="UniProtKB-UniRule"/>
</dbReference>
<dbReference type="HAMAP" id="MF_00034">
    <property type="entry name" value="RuvC"/>
    <property type="match status" value="1"/>
</dbReference>
<gene>
    <name evidence="13" type="primary">ruvC</name>
    <name evidence="15" type="ORF">A3A04_00990</name>
</gene>
<dbReference type="GO" id="GO:0006310">
    <property type="term" value="P:DNA recombination"/>
    <property type="evidence" value="ECO:0007669"/>
    <property type="project" value="UniProtKB-UniRule"/>
</dbReference>
<dbReference type="Gene3D" id="3.30.420.10">
    <property type="entry name" value="Ribonuclease H-like superfamily/Ribonuclease H"/>
    <property type="match status" value="1"/>
</dbReference>
<dbReference type="GO" id="GO:0008821">
    <property type="term" value="F:crossover junction DNA endonuclease activity"/>
    <property type="evidence" value="ECO:0007669"/>
    <property type="project" value="UniProtKB-UniRule"/>
</dbReference>
<dbReference type="EC" id="3.1.21.10" evidence="13 14"/>
<proteinExistence type="inferred from homology"/>
<keyword evidence="5 13" id="KW-0255">Endonuclease</keyword>
<evidence type="ECO:0000256" key="9">
    <source>
        <dbReference type="ARBA" id="ARBA00023125"/>
    </source>
</evidence>
<dbReference type="InterPro" id="IPR036397">
    <property type="entry name" value="RNaseH_sf"/>
</dbReference>
<dbReference type="FunFam" id="3.30.420.10:FF:000002">
    <property type="entry name" value="Crossover junction endodeoxyribonuclease RuvC"/>
    <property type="match status" value="1"/>
</dbReference>
<dbReference type="PRINTS" id="PR00696">
    <property type="entry name" value="RSOLVASERUVC"/>
</dbReference>
<feature type="active site" evidence="13">
    <location>
        <position position="66"/>
    </location>
</feature>
<keyword evidence="9 13" id="KW-0238">DNA-binding</keyword>
<evidence type="ECO:0000256" key="6">
    <source>
        <dbReference type="ARBA" id="ARBA00022763"/>
    </source>
</evidence>
<dbReference type="NCBIfam" id="TIGR00228">
    <property type="entry name" value="ruvC"/>
    <property type="match status" value="1"/>
</dbReference>
<evidence type="ECO:0000256" key="11">
    <source>
        <dbReference type="ARBA" id="ARBA00023204"/>
    </source>
</evidence>
<evidence type="ECO:0000256" key="8">
    <source>
        <dbReference type="ARBA" id="ARBA00022842"/>
    </source>
</evidence>
<feature type="binding site" evidence="13">
    <location>
        <position position="66"/>
    </location>
    <ligand>
        <name>Mg(2+)</name>
        <dbReference type="ChEBI" id="CHEBI:18420"/>
        <label>2</label>
    </ligand>
</feature>
<keyword evidence="2 13" id="KW-0963">Cytoplasm</keyword>
<comment type="subunit">
    <text evidence="13">Homodimer which binds Holliday junction (HJ) DNA. The HJ becomes 2-fold symmetrical on binding to RuvC with unstacked arms; it has a different conformation from HJ DNA in complex with RuvA. In the full resolvosome a probable DNA-RuvA(4)-RuvB(12)-RuvC(2) complex forms which resolves the HJ.</text>
</comment>
<comment type="cofactor">
    <cofactor evidence="13">
        <name>Mg(2+)</name>
        <dbReference type="ChEBI" id="CHEBI:18420"/>
    </cofactor>
    <text evidence="13">Binds 2 Mg(2+) ion per subunit.</text>
</comment>
<dbReference type="EMBL" id="MHJI01000010">
    <property type="protein sequence ID" value="OGY66116.1"/>
    <property type="molecule type" value="Genomic_DNA"/>
</dbReference>
<comment type="catalytic activity">
    <reaction evidence="12 13">
        <text>Endonucleolytic cleavage at a junction such as a reciprocal single-stranded crossover between two homologous DNA duplexes (Holliday junction).</text>
        <dbReference type="EC" id="3.1.21.10"/>
    </reaction>
</comment>
<dbReference type="GO" id="GO:0003677">
    <property type="term" value="F:DNA binding"/>
    <property type="evidence" value="ECO:0007669"/>
    <property type="project" value="UniProtKB-KW"/>
</dbReference>
<dbReference type="GO" id="GO:0006281">
    <property type="term" value="P:DNA repair"/>
    <property type="evidence" value="ECO:0007669"/>
    <property type="project" value="UniProtKB-UniRule"/>
</dbReference>
<feature type="binding site" evidence="13">
    <location>
        <position position="7"/>
    </location>
    <ligand>
        <name>Mg(2+)</name>
        <dbReference type="ChEBI" id="CHEBI:18420"/>
        <label>1</label>
    </ligand>
</feature>
<evidence type="ECO:0000256" key="14">
    <source>
        <dbReference type="NCBIfam" id="TIGR00228"/>
    </source>
</evidence>
<comment type="function">
    <text evidence="13">The RuvA-RuvB-RuvC complex processes Holliday junction (HJ) DNA during genetic recombination and DNA repair. Endonuclease that resolves HJ intermediates. Cleaves cruciform DNA by making single-stranded nicks across the HJ at symmetrical positions within the homologous arms, yielding a 5'-phosphate and a 3'-hydroxyl group; requires a central core of homology in the junction. The consensus cleavage sequence is 5'-(A/T)TT(C/G)-3'. Cleavage occurs on the 3'-side of the TT dinucleotide at the point of strand exchange. HJ branch migration catalyzed by RuvA-RuvB allows RuvC to scan DNA until it finds its consensus sequence, where it cleaves and resolves the cruciform DNA.</text>
</comment>
<dbReference type="GO" id="GO:0048476">
    <property type="term" value="C:Holliday junction resolvase complex"/>
    <property type="evidence" value="ECO:0007669"/>
    <property type="project" value="UniProtKB-UniRule"/>
</dbReference>
<keyword evidence="6 13" id="KW-0227">DNA damage</keyword>
<evidence type="ECO:0000256" key="4">
    <source>
        <dbReference type="ARBA" id="ARBA00022723"/>
    </source>
</evidence>
<dbReference type="InterPro" id="IPR012337">
    <property type="entry name" value="RNaseH-like_sf"/>
</dbReference>
<keyword evidence="10 13" id="KW-0233">DNA recombination</keyword>
<evidence type="ECO:0000256" key="2">
    <source>
        <dbReference type="ARBA" id="ARBA00022490"/>
    </source>
</evidence>
<dbReference type="Pfam" id="PF02075">
    <property type="entry name" value="RuvC"/>
    <property type="match status" value="1"/>
</dbReference>
<keyword evidence="3 13" id="KW-0540">Nuclease</keyword>
<comment type="similarity">
    <text evidence="1 13">Belongs to the RuvC family.</text>
</comment>
<evidence type="ECO:0000313" key="15">
    <source>
        <dbReference type="EMBL" id="OGY66116.1"/>
    </source>
</evidence>
<evidence type="ECO:0000256" key="1">
    <source>
        <dbReference type="ARBA" id="ARBA00009518"/>
    </source>
</evidence>
<dbReference type="InterPro" id="IPR002176">
    <property type="entry name" value="X-over_junc_endoDNase_RuvC"/>
</dbReference>
<organism evidence="15 16">
    <name type="scientific">Candidatus Harrisonbacteria bacterium RIFCSPLOWO2_01_FULL_40_28</name>
    <dbReference type="NCBI Taxonomy" id="1798406"/>
    <lineage>
        <taxon>Bacteria</taxon>
        <taxon>Candidatus Harrisoniibacteriota</taxon>
    </lineage>
</organism>
<reference evidence="15 16" key="1">
    <citation type="journal article" date="2016" name="Nat. Commun.">
        <title>Thousands of microbial genomes shed light on interconnected biogeochemical processes in an aquifer system.</title>
        <authorList>
            <person name="Anantharaman K."/>
            <person name="Brown C.T."/>
            <person name="Hug L.A."/>
            <person name="Sharon I."/>
            <person name="Castelle C.J."/>
            <person name="Probst A.J."/>
            <person name="Thomas B.C."/>
            <person name="Singh A."/>
            <person name="Wilkins M.J."/>
            <person name="Karaoz U."/>
            <person name="Brodie E.L."/>
            <person name="Williams K.H."/>
            <person name="Hubbard S.S."/>
            <person name="Banfield J.F."/>
        </authorList>
    </citation>
    <scope>NUCLEOTIDE SEQUENCE [LARGE SCALE GENOMIC DNA]</scope>
</reference>
<dbReference type="CDD" id="cd16962">
    <property type="entry name" value="RuvC"/>
    <property type="match status" value="1"/>
</dbReference>
<keyword evidence="11 13" id="KW-0234">DNA repair</keyword>
<feature type="active site" evidence="13">
    <location>
        <position position="7"/>
    </location>
</feature>
<comment type="subcellular location">
    <subcellularLocation>
        <location evidence="13">Cytoplasm</location>
    </subcellularLocation>
</comment>
<accession>A0A1G1ZPN1</accession>
<dbReference type="STRING" id="1798406.A3A04_00990"/>
<evidence type="ECO:0000256" key="10">
    <source>
        <dbReference type="ARBA" id="ARBA00023172"/>
    </source>
</evidence>
<evidence type="ECO:0000256" key="13">
    <source>
        <dbReference type="HAMAP-Rule" id="MF_00034"/>
    </source>
</evidence>
<evidence type="ECO:0000256" key="12">
    <source>
        <dbReference type="ARBA" id="ARBA00029354"/>
    </source>
</evidence>
<comment type="caution">
    <text evidence="15">The sequence shown here is derived from an EMBL/GenBank/DDBJ whole genome shotgun (WGS) entry which is preliminary data.</text>
</comment>
<protein>
    <recommendedName>
        <fullName evidence="13 14">Crossover junction endodeoxyribonuclease RuvC</fullName>
        <ecNumber evidence="13 14">3.1.21.10</ecNumber>
    </recommendedName>
    <alternativeName>
        <fullName evidence="13">Holliday junction nuclease RuvC</fullName>
    </alternativeName>
    <alternativeName>
        <fullName evidence="13">Holliday junction resolvase RuvC</fullName>
    </alternativeName>
</protein>
<evidence type="ECO:0000313" key="16">
    <source>
        <dbReference type="Proteomes" id="UP000178517"/>
    </source>
</evidence>
<sequence>MIVLGIDPGTRRIGYAVIKHEKGQVTLLKADLIETVAEARDLILFEIHEKINEVFETYTPSHCAIEKLFFSNNQKTALAVAEARGVLLQVSAAHHCTLMEFTPNEIKSIITGSGTASKPSVARILYSTLKIAPIKGPDDITDAIAIALAGIFQTKNNSRVI</sequence>
<evidence type="ECO:0000256" key="3">
    <source>
        <dbReference type="ARBA" id="ARBA00022722"/>
    </source>
</evidence>
<evidence type="ECO:0000256" key="7">
    <source>
        <dbReference type="ARBA" id="ARBA00022801"/>
    </source>
</evidence>
<dbReference type="SUPFAM" id="SSF53098">
    <property type="entry name" value="Ribonuclease H-like"/>
    <property type="match status" value="1"/>
</dbReference>
<keyword evidence="8 13" id="KW-0460">Magnesium</keyword>
<feature type="active site" evidence="13">
    <location>
        <position position="139"/>
    </location>
</feature>
<dbReference type="AlphaFoldDB" id="A0A1G1ZPN1"/>
<keyword evidence="4 13" id="KW-0479">Metal-binding</keyword>
<dbReference type="PANTHER" id="PTHR30194:SF3">
    <property type="entry name" value="CROSSOVER JUNCTION ENDODEOXYRIBONUCLEASE RUVC"/>
    <property type="match status" value="1"/>
</dbReference>
<name>A0A1G1ZPN1_9BACT</name>
<keyword evidence="7 13" id="KW-0378">Hydrolase</keyword>
<evidence type="ECO:0000256" key="5">
    <source>
        <dbReference type="ARBA" id="ARBA00022759"/>
    </source>
</evidence>
<dbReference type="GO" id="GO:0005737">
    <property type="term" value="C:cytoplasm"/>
    <property type="evidence" value="ECO:0007669"/>
    <property type="project" value="UniProtKB-SubCell"/>
</dbReference>
<dbReference type="Proteomes" id="UP000178517">
    <property type="component" value="Unassembled WGS sequence"/>
</dbReference>
<feature type="binding site" evidence="13">
    <location>
        <position position="139"/>
    </location>
    <ligand>
        <name>Mg(2+)</name>
        <dbReference type="ChEBI" id="CHEBI:18420"/>
        <label>1</label>
    </ligand>
</feature>
<dbReference type="PANTHER" id="PTHR30194">
    <property type="entry name" value="CROSSOVER JUNCTION ENDODEOXYRIBONUCLEASE RUVC"/>
    <property type="match status" value="1"/>
</dbReference>